<proteinExistence type="predicted"/>
<dbReference type="SMART" id="SM00384">
    <property type="entry name" value="AT_hook"/>
    <property type="match status" value="4"/>
</dbReference>
<feature type="region of interest" description="Disordered" evidence="1">
    <location>
        <begin position="117"/>
        <end position="220"/>
    </location>
</feature>
<dbReference type="Pfam" id="PF02178">
    <property type="entry name" value="AT_hook"/>
    <property type="match status" value="4"/>
</dbReference>
<feature type="compositionally biased region" description="Basic and acidic residues" evidence="1">
    <location>
        <begin position="126"/>
        <end position="146"/>
    </location>
</feature>
<sequence>MASYFDMNEFSVEQLMALNSIIDSDDDDMDTRAENIMANKNYRIAPDDKGKSPFEGERQFVDEVDRDMEVKKPRRIPLNYKGRRGIMPTWKDSDRQKAKALLVEEAYQNLLARGVQGLPPTMGGRWRTDDPQVNEEIKRIENERNPKIKRPRGRPPKAKSDTEAKVPKKRGRPPKAKSDTEAKIPKKRGRPPKAKSDAEVKIPKKRGRPPKANAKVKRQTVAERFLSQRKVKLSVPADSVITPTGPGKFTIHVDLNKRPVRKAPEVPKGVAPWRPIPKPRTVLPRERPVPKPRTKLPKERPVPKPRTRTLVSPPKVRKPVRVSREVKEQPIVVTPEEHEIDPFGTYLEKPFHRKIETAANGAAVTYSITPHYMDPLDQMTASRQVV</sequence>
<comment type="caution">
    <text evidence="2">The sequence shown here is derived from an EMBL/GenBank/DDBJ whole genome shotgun (WGS) entry which is preliminary data.</text>
</comment>
<accession>A0A7D9DE84</accession>
<gene>
    <name evidence="2" type="ORF">PACLA_8A006262</name>
</gene>
<dbReference type="GO" id="GO:0003677">
    <property type="term" value="F:DNA binding"/>
    <property type="evidence" value="ECO:0007669"/>
    <property type="project" value="InterPro"/>
</dbReference>
<dbReference type="Proteomes" id="UP001152795">
    <property type="component" value="Unassembled WGS sequence"/>
</dbReference>
<dbReference type="InterPro" id="IPR017956">
    <property type="entry name" value="AT_hook_DNA-bd_motif"/>
</dbReference>
<dbReference type="EMBL" id="CACRXK020000529">
    <property type="protein sequence ID" value="CAB3982654.1"/>
    <property type="molecule type" value="Genomic_DNA"/>
</dbReference>
<feature type="compositionally biased region" description="Basic residues" evidence="1">
    <location>
        <begin position="147"/>
        <end position="157"/>
    </location>
</feature>
<name>A0A7D9DE84_PARCT</name>
<organism evidence="2 3">
    <name type="scientific">Paramuricea clavata</name>
    <name type="common">Red gorgonian</name>
    <name type="synonym">Violescent sea-whip</name>
    <dbReference type="NCBI Taxonomy" id="317549"/>
    <lineage>
        <taxon>Eukaryota</taxon>
        <taxon>Metazoa</taxon>
        <taxon>Cnidaria</taxon>
        <taxon>Anthozoa</taxon>
        <taxon>Octocorallia</taxon>
        <taxon>Malacalcyonacea</taxon>
        <taxon>Plexauridae</taxon>
        <taxon>Paramuricea</taxon>
    </lineage>
</organism>
<dbReference type="PRINTS" id="PR00929">
    <property type="entry name" value="ATHOOK"/>
</dbReference>
<feature type="region of interest" description="Disordered" evidence="1">
    <location>
        <begin position="260"/>
        <end position="322"/>
    </location>
</feature>
<feature type="compositionally biased region" description="Basic residues" evidence="1">
    <location>
        <begin position="203"/>
        <end position="218"/>
    </location>
</feature>
<evidence type="ECO:0000313" key="2">
    <source>
        <dbReference type="EMBL" id="CAB3982654.1"/>
    </source>
</evidence>
<evidence type="ECO:0000313" key="3">
    <source>
        <dbReference type="Proteomes" id="UP001152795"/>
    </source>
</evidence>
<dbReference type="AlphaFoldDB" id="A0A7D9DE84"/>
<protein>
    <submittedName>
        <fullName evidence="2">Transcriptional regulator</fullName>
    </submittedName>
</protein>
<reference evidence="2" key="1">
    <citation type="submission" date="2020-04" db="EMBL/GenBank/DDBJ databases">
        <authorList>
            <person name="Alioto T."/>
            <person name="Alioto T."/>
            <person name="Gomez Garrido J."/>
        </authorList>
    </citation>
    <scope>NUCLEOTIDE SEQUENCE</scope>
    <source>
        <strain evidence="2">A484AB</strain>
    </source>
</reference>
<evidence type="ECO:0000256" key="1">
    <source>
        <dbReference type="SAM" id="MobiDB-lite"/>
    </source>
</evidence>
<keyword evidence="3" id="KW-1185">Reference proteome</keyword>